<gene>
    <name evidence="3" type="ORF">L1049_009869</name>
</gene>
<feature type="domain" description="Rho termination factor-like N-terminal" evidence="2">
    <location>
        <begin position="229"/>
        <end position="258"/>
    </location>
</feature>
<reference evidence="3 4" key="1">
    <citation type="journal article" date="2024" name="Plant J.">
        <title>Genome sequences and population genomics reveal climatic adaptation and genomic divergence between two closely related sweetgum species.</title>
        <authorList>
            <person name="Xu W.Q."/>
            <person name="Ren C.Q."/>
            <person name="Zhang X.Y."/>
            <person name="Comes H.P."/>
            <person name="Liu X.H."/>
            <person name="Li Y.G."/>
            <person name="Kettle C.J."/>
            <person name="Jalonen R."/>
            <person name="Gaisberger H."/>
            <person name="Ma Y.Z."/>
            <person name="Qiu Y.X."/>
        </authorList>
    </citation>
    <scope>NUCLEOTIDE SEQUENCE [LARGE SCALE GENOMIC DNA]</scope>
    <source>
        <strain evidence="3">Hangzhou</strain>
    </source>
</reference>
<organism evidence="3 4">
    <name type="scientific">Liquidambar formosana</name>
    <name type="common">Formosan gum</name>
    <dbReference type="NCBI Taxonomy" id="63359"/>
    <lineage>
        <taxon>Eukaryota</taxon>
        <taxon>Viridiplantae</taxon>
        <taxon>Streptophyta</taxon>
        <taxon>Embryophyta</taxon>
        <taxon>Tracheophyta</taxon>
        <taxon>Spermatophyta</taxon>
        <taxon>Magnoliopsida</taxon>
        <taxon>eudicotyledons</taxon>
        <taxon>Gunneridae</taxon>
        <taxon>Pentapetalae</taxon>
        <taxon>Saxifragales</taxon>
        <taxon>Altingiaceae</taxon>
        <taxon>Liquidambar</taxon>
    </lineage>
</organism>
<dbReference type="PANTHER" id="PTHR34449:SF2">
    <property type="entry name" value="RHO TERMINATION FACTOR"/>
    <property type="match status" value="1"/>
</dbReference>
<feature type="compositionally biased region" description="Basic residues" evidence="1">
    <location>
        <begin position="63"/>
        <end position="72"/>
    </location>
</feature>
<evidence type="ECO:0000313" key="3">
    <source>
        <dbReference type="EMBL" id="KAK9267443.1"/>
    </source>
</evidence>
<evidence type="ECO:0000313" key="4">
    <source>
        <dbReference type="Proteomes" id="UP001415857"/>
    </source>
</evidence>
<dbReference type="Pfam" id="PF07498">
    <property type="entry name" value="Rho_N"/>
    <property type="match status" value="1"/>
</dbReference>
<feature type="region of interest" description="Disordered" evidence="1">
    <location>
        <begin position="115"/>
        <end position="204"/>
    </location>
</feature>
<dbReference type="Proteomes" id="UP001415857">
    <property type="component" value="Unassembled WGS sequence"/>
</dbReference>
<feature type="compositionally biased region" description="Basic and acidic residues" evidence="1">
    <location>
        <begin position="147"/>
        <end position="159"/>
    </location>
</feature>
<accession>A0AAP0N7F5</accession>
<evidence type="ECO:0000259" key="2">
    <source>
        <dbReference type="Pfam" id="PF07498"/>
    </source>
</evidence>
<comment type="caution">
    <text evidence="3">The sequence shown here is derived from an EMBL/GenBank/DDBJ whole genome shotgun (WGS) entry which is preliminary data.</text>
</comment>
<feature type="region of interest" description="Disordered" evidence="1">
    <location>
        <begin position="55"/>
        <end position="98"/>
    </location>
</feature>
<evidence type="ECO:0000256" key="1">
    <source>
        <dbReference type="SAM" id="MobiDB-lite"/>
    </source>
</evidence>
<protein>
    <recommendedName>
        <fullName evidence="2">Rho termination factor-like N-terminal domain-containing protein</fullName>
    </recommendedName>
</protein>
<dbReference type="AlphaFoldDB" id="A0AAP0N7F5"/>
<dbReference type="EMBL" id="JBBPBK010000016">
    <property type="protein sequence ID" value="KAK9267443.1"/>
    <property type="molecule type" value="Genomic_DNA"/>
</dbReference>
<dbReference type="GO" id="GO:0006353">
    <property type="term" value="P:DNA-templated transcription termination"/>
    <property type="evidence" value="ECO:0007669"/>
    <property type="project" value="InterPro"/>
</dbReference>
<dbReference type="PANTHER" id="PTHR34449">
    <property type="entry name" value="RHO TERMINATION FACTOR"/>
    <property type="match status" value="1"/>
</dbReference>
<sequence>MGAVVFYPHSVFRMPSFFAFSKPKLGKSVLSLKEIADGSSPFASQREFLQLAVSSIRSDGNKRGRPPRKNTASRRTAKEDETKIPQSSDGKSSNSSNQEEIIALFRRIQSSISKEESVISKKRSSNSSEDKPSAESVLEVLRQSRKQVKDKTSDKEDGKVLTQRRGVPKREQRNQDNSSTLDFKLTRPPSNFVKRSPIPSPTTARRQVLELNSEASSAPAGSKVLVRIEEMKLLELKELAKSRGLRGYSKLKKSELLELLRS</sequence>
<proteinExistence type="predicted"/>
<feature type="compositionally biased region" description="Low complexity" evidence="1">
    <location>
        <begin position="87"/>
        <end position="96"/>
    </location>
</feature>
<name>A0AAP0N7F5_LIQFO</name>
<keyword evidence="4" id="KW-1185">Reference proteome</keyword>
<dbReference type="InterPro" id="IPR011112">
    <property type="entry name" value="Rho-like_N"/>
</dbReference>